<protein>
    <submittedName>
        <fullName evidence="2">Membrane protein</fullName>
    </submittedName>
</protein>
<reference evidence="2 3" key="1">
    <citation type="journal article" date="2012" name="J. Bacteriol.">
        <title>Genome sequence of Lactobacillus mucosae LM1, isolated from piglet feces.</title>
        <authorList>
            <person name="Lee J.H."/>
            <person name="Valeriano V.D."/>
            <person name="Shin Y.R."/>
            <person name="Chae J.P."/>
            <person name="Kim G.B."/>
            <person name="Ham J.S."/>
            <person name="Chun J."/>
            <person name="Kang D.K."/>
        </authorList>
    </citation>
    <scope>NUCLEOTIDE SEQUENCE [LARGE SCALE GENOMIC DNA]</scope>
    <source>
        <strain evidence="2 3">LM1</strain>
    </source>
</reference>
<sequence length="237" mass="25062">MPGLGTIVNVIAIAAAGIIGCLAGERIAPRFQDTLMKATAIAVLFLGLGGTMAQMLTFKHGSFSTHGTMMLIGSLAIGGLIGEWLRIEDRFADFGEWLKKKTGNANDQEFIEAFVTASLTVCIGAMAIVGSIEDGILGDHSILFAKAILDFVIVLVMAASMGRGCGFAAVPVGILQRMVTLFSELLKPLMTTAVMNNISYIGSVLIFCVGINLLWGNKIRVANLLPALLIGAVWVVF</sequence>
<evidence type="ECO:0000256" key="1">
    <source>
        <dbReference type="SAM" id="Phobius"/>
    </source>
</evidence>
<accession>A0A0D4CKW0</accession>
<dbReference type="OrthoDB" id="9797976at2"/>
<evidence type="ECO:0000313" key="3">
    <source>
        <dbReference type="Proteomes" id="UP000003645"/>
    </source>
</evidence>
<dbReference type="InterPro" id="IPR007563">
    <property type="entry name" value="DUF554"/>
</dbReference>
<organism evidence="2 3">
    <name type="scientific">Limosilactobacillus mucosae LM1</name>
    <dbReference type="NCBI Taxonomy" id="1130798"/>
    <lineage>
        <taxon>Bacteria</taxon>
        <taxon>Bacillati</taxon>
        <taxon>Bacillota</taxon>
        <taxon>Bacilli</taxon>
        <taxon>Lactobacillales</taxon>
        <taxon>Lactobacillaceae</taxon>
        <taxon>Limosilactobacillus</taxon>
    </lineage>
</organism>
<feature type="transmembrane region" description="Helical" evidence="1">
    <location>
        <begin position="110"/>
        <end position="129"/>
    </location>
</feature>
<dbReference type="RefSeq" id="WP_039946270.1">
    <property type="nucleotide sequence ID" value="NZ_CP011013.1"/>
</dbReference>
<dbReference type="AlphaFoldDB" id="A0A0D4CKW0"/>
<feature type="transmembrane region" description="Helical" evidence="1">
    <location>
        <begin position="35"/>
        <end position="57"/>
    </location>
</feature>
<dbReference type="Pfam" id="PF04474">
    <property type="entry name" value="DUF554"/>
    <property type="match status" value="1"/>
</dbReference>
<dbReference type="HOGENOM" id="CLU_091659_1_0_9"/>
<dbReference type="Proteomes" id="UP000003645">
    <property type="component" value="Chromosome"/>
</dbReference>
<dbReference type="PANTHER" id="PTHR36111:SF2">
    <property type="entry name" value="INNER MEMBRANE PROTEIN"/>
    <property type="match status" value="1"/>
</dbReference>
<keyword evidence="1" id="KW-1133">Transmembrane helix</keyword>
<keyword evidence="3" id="KW-1185">Reference proteome</keyword>
<name>A0A0D4CKW0_LIMMU</name>
<gene>
    <name evidence="2" type="ORF">LBLM1_05490</name>
</gene>
<proteinExistence type="predicted"/>
<dbReference type="KEGG" id="lmu:LBLM1_05490"/>
<keyword evidence="1" id="KW-0472">Membrane</keyword>
<dbReference type="EMBL" id="CP011013">
    <property type="protein sequence ID" value="AJT50540.1"/>
    <property type="molecule type" value="Genomic_DNA"/>
</dbReference>
<keyword evidence="1" id="KW-0812">Transmembrane</keyword>
<feature type="transmembrane region" description="Helical" evidence="1">
    <location>
        <begin position="198"/>
        <end position="215"/>
    </location>
</feature>
<dbReference type="PANTHER" id="PTHR36111">
    <property type="entry name" value="INNER MEMBRANE PROTEIN-RELATED"/>
    <property type="match status" value="1"/>
</dbReference>
<feature type="transmembrane region" description="Helical" evidence="1">
    <location>
        <begin position="6"/>
        <end position="23"/>
    </location>
</feature>
<evidence type="ECO:0000313" key="2">
    <source>
        <dbReference type="EMBL" id="AJT50540.1"/>
    </source>
</evidence>
<feature type="transmembrane region" description="Helical" evidence="1">
    <location>
        <begin position="63"/>
        <end position="81"/>
    </location>
</feature>